<accession>A0A372LNR2</accession>
<keyword evidence="1" id="KW-0812">Transmembrane</keyword>
<keyword evidence="1" id="KW-1133">Transmembrane helix</keyword>
<sequence>MKTVERIMIKLIIIQAICLLFFQFLFHKEDSFLELKKMARYEGVHTENYTKVIETFNDAWK</sequence>
<keyword evidence="1" id="KW-0472">Membrane</keyword>
<keyword evidence="3" id="KW-1185">Reference proteome</keyword>
<dbReference type="InterPro" id="IPR035281">
    <property type="entry name" value="DUF5359"/>
</dbReference>
<dbReference type="Proteomes" id="UP000264541">
    <property type="component" value="Unassembled WGS sequence"/>
</dbReference>
<protein>
    <recommendedName>
        <fullName evidence="4">YpfB family protein</fullName>
    </recommendedName>
</protein>
<proteinExistence type="predicted"/>
<organism evidence="2 3">
    <name type="scientific">Peribacillus saganii</name>
    <dbReference type="NCBI Taxonomy" id="2303992"/>
    <lineage>
        <taxon>Bacteria</taxon>
        <taxon>Bacillati</taxon>
        <taxon>Bacillota</taxon>
        <taxon>Bacilli</taxon>
        <taxon>Bacillales</taxon>
        <taxon>Bacillaceae</taxon>
        <taxon>Peribacillus</taxon>
    </lineage>
</organism>
<evidence type="ECO:0000313" key="2">
    <source>
        <dbReference type="EMBL" id="RFU68514.1"/>
    </source>
</evidence>
<evidence type="ECO:0000256" key="1">
    <source>
        <dbReference type="SAM" id="Phobius"/>
    </source>
</evidence>
<feature type="transmembrane region" description="Helical" evidence="1">
    <location>
        <begin position="7"/>
        <end position="26"/>
    </location>
</feature>
<dbReference type="Pfam" id="PF17313">
    <property type="entry name" value="DUF5359"/>
    <property type="match status" value="1"/>
</dbReference>
<evidence type="ECO:0008006" key="4">
    <source>
        <dbReference type="Google" id="ProtNLM"/>
    </source>
</evidence>
<dbReference type="OrthoDB" id="2697487at2"/>
<reference evidence="2 3" key="1">
    <citation type="submission" date="2018-08" db="EMBL/GenBank/DDBJ databases">
        <title>Bacillus chawlae sp. nov., Bacillus glennii sp. nov., and Bacillus saganii sp. nov. Isolated from the Vehicle Assembly Building at Kennedy Space Center where the Viking Spacecraft were Assembled.</title>
        <authorList>
            <person name="Seuylemezian A."/>
            <person name="Vaishampayan P."/>
        </authorList>
    </citation>
    <scope>NUCLEOTIDE SEQUENCE [LARGE SCALE GENOMIC DNA]</scope>
    <source>
        <strain evidence="2 3">V47-23a</strain>
    </source>
</reference>
<dbReference type="RefSeq" id="WP_117327038.1">
    <property type="nucleotide sequence ID" value="NZ_QVTE01000033.1"/>
</dbReference>
<dbReference type="EMBL" id="QVTE01000033">
    <property type="protein sequence ID" value="RFU68514.1"/>
    <property type="molecule type" value="Genomic_DNA"/>
</dbReference>
<gene>
    <name evidence="2" type="ORF">D0469_12315</name>
</gene>
<name>A0A372LNR2_9BACI</name>
<dbReference type="AlphaFoldDB" id="A0A372LNR2"/>
<evidence type="ECO:0000313" key="3">
    <source>
        <dbReference type="Proteomes" id="UP000264541"/>
    </source>
</evidence>
<comment type="caution">
    <text evidence="2">The sequence shown here is derived from an EMBL/GenBank/DDBJ whole genome shotgun (WGS) entry which is preliminary data.</text>
</comment>